<dbReference type="Gene3D" id="3.40.50.1820">
    <property type="entry name" value="alpha/beta hydrolase"/>
    <property type="match status" value="1"/>
</dbReference>
<evidence type="ECO:0000313" key="1">
    <source>
        <dbReference type="EMBL" id="SYV97842.1"/>
    </source>
</evidence>
<keyword evidence="1" id="KW-0031">Aminopeptidase</keyword>
<dbReference type="AlphaFoldDB" id="A0A3B0PM08"/>
<dbReference type="Proteomes" id="UP000257559">
    <property type="component" value="Chromosome"/>
</dbReference>
<dbReference type="EMBL" id="LS991951">
    <property type="protein sequence ID" value="SYV97842.1"/>
    <property type="molecule type" value="Genomic_DNA"/>
</dbReference>
<reference evidence="2" key="1">
    <citation type="submission" date="2018-06" db="EMBL/GenBank/DDBJ databases">
        <authorList>
            <consortium name="Pathogen Informatics"/>
        </authorList>
    </citation>
    <scope>NUCLEOTIDE SEQUENCE [LARGE SCALE GENOMIC DNA]</scope>
    <source>
        <strain evidence="2">NCTC10132</strain>
    </source>
</reference>
<keyword evidence="2" id="KW-1185">Reference proteome</keyword>
<dbReference type="InterPro" id="IPR005944">
    <property type="entry name" value="Pro_iminopeptidase"/>
</dbReference>
<dbReference type="GO" id="GO:0005737">
    <property type="term" value="C:cytoplasm"/>
    <property type="evidence" value="ECO:0007669"/>
    <property type="project" value="InterPro"/>
</dbReference>
<dbReference type="EC" id="3.4.11.5" evidence="1"/>
<keyword evidence="1" id="KW-0378">Hydrolase</keyword>
<dbReference type="InterPro" id="IPR029058">
    <property type="entry name" value="AB_hydrolase_fold"/>
</dbReference>
<sequence>MEVYYFINKCFFETDNYILENAKILKDIEIDIVHGRQDIDCRPIGAYLLHKQLPKSKLHLVDKAGHTSLDKNLW</sequence>
<accession>A0A3B0PM08</accession>
<evidence type="ECO:0000313" key="2">
    <source>
        <dbReference type="Proteomes" id="UP000257559"/>
    </source>
</evidence>
<organism evidence="1 2">
    <name type="scientific">Mycoplasmopsis edwardii</name>
    <dbReference type="NCBI Taxonomy" id="53558"/>
    <lineage>
        <taxon>Bacteria</taxon>
        <taxon>Bacillati</taxon>
        <taxon>Mycoplasmatota</taxon>
        <taxon>Mycoplasmoidales</taxon>
        <taxon>Metamycoplasmataceae</taxon>
        <taxon>Mycoplasmopsis</taxon>
    </lineage>
</organism>
<dbReference type="KEGG" id="medw:NCTC10132_01212"/>
<dbReference type="PANTHER" id="PTHR43722:SF1">
    <property type="entry name" value="PROLINE IMINOPEPTIDASE"/>
    <property type="match status" value="1"/>
</dbReference>
<feature type="non-terminal residue" evidence="1">
    <location>
        <position position="74"/>
    </location>
</feature>
<protein>
    <submittedName>
        <fullName evidence="1">Proline iminopeptidase</fullName>
        <ecNumber evidence="1">3.4.11.5</ecNumber>
    </submittedName>
</protein>
<gene>
    <name evidence="1" type="primary">pip_3</name>
    <name evidence="1" type="ORF">NCTC10132_01212</name>
</gene>
<name>A0A3B0PM08_9BACT</name>
<dbReference type="PANTHER" id="PTHR43722">
    <property type="entry name" value="PROLINE IMINOPEPTIDASE"/>
    <property type="match status" value="1"/>
</dbReference>
<proteinExistence type="predicted"/>
<dbReference type="GO" id="GO:0006508">
    <property type="term" value="P:proteolysis"/>
    <property type="evidence" value="ECO:0007669"/>
    <property type="project" value="InterPro"/>
</dbReference>
<dbReference type="SUPFAM" id="SSF53474">
    <property type="entry name" value="alpha/beta-Hydrolases"/>
    <property type="match status" value="1"/>
</dbReference>
<keyword evidence="1" id="KW-0645">Protease</keyword>
<dbReference type="GO" id="GO:0004177">
    <property type="term" value="F:aminopeptidase activity"/>
    <property type="evidence" value="ECO:0007669"/>
    <property type="project" value="UniProtKB-KW"/>
</dbReference>